<organism evidence="2 3">
    <name type="scientific">Acidovorax soli</name>
    <dbReference type="NCBI Taxonomy" id="592050"/>
    <lineage>
        <taxon>Bacteria</taxon>
        <taxon>Pseudomonadati</taxon>
        <taxon>Pseudomonadota</taxon>
        <taxon>Betaproteobacteria</taxon>
        <taxon>Burkholderiales</taxon>
        <taxon>Comamonadaceae</taxon>
        <taxon>Acidovorax</taxon>
    </lineage>
</organism>
<sequence>MHPPSSPPTPQPTADGMVADALFDTALCLNCGATLTGPFCAQCGQKKAGRIGRATVRQEAWARFRWFEWGVVRNALRVLPQPGTMAREYVLGMRKDHLHPLSLLCLAIGFLLVVLGHTDYLKPELPSEAAARMYALVASYSKWSFSLGALAAFASAAVVFWRRRGYNAAELLAFALVCQAVFIALQILNQLPLVLAPSPGLLKWHKAWSPWYMTGVQALVFMVALCQFYLVDLRREGWRLLLAGALFALLKWQTTALYARAVVELVLWQMGL</sequence>
<keyword evidence="1" id="KW-0812">Transmembrane</keyword>
<keyword evidence="3" id="KW-1185">Reference proteome</keyword>
<proteinExistence type="predicted"/>
<reference evidence="2 3" key="1">
    <citation type="submission" date="2020-08" db="EMBL/GenBank/DDBJ databases">
        <title>Functional genomics of gut bacteria from endangered species of beetles.</title>
        <authorList>
            <person name="Carlos-Shanley C."/>
        </authorList>
    </citation>
    <scope>NUCLEOTIDE SEQUENCE [LARGE SCALE GENOMIC DNA]</scope>
    <source>
        <strain evidence="2 3">S00198</strain>
    </source>
</reference>
<gene>
    <name evidence="2" type="ORF">HNP48_004765</name>
</gene>
<accession>A0A7X0PII8</accession>
<feature type="transmembrane region" description="Helical" evidence="1">
    <location>
        <begin position="238"/>
        <end position="259"/>
    </location>
</feature>
<keyword evidence="1" id="KW-0472">Membrane</keyword>
<feature type="transmembrane region" description="Helical" evidence="1">
    <location>
        <begin position="101"/>
        <end position="120"/>
    </location>
</feature>
<feature type="transmembrane region" description="Helical" evidence="1">
    <location>
        <begin position="208"/>
        <end position="231"/>
    </location>
</feature>
<feature type="transmembrane region" description="Helical" evidence="1">
    <location>
        <begin position="140"/>
        <end position="161"/>
    </location>
</feature>
<dbReference type="AlphaFoldDB" id="A0A7X0PII8"/>
<evidence type="ECO:0008006" key="4">
    <source>
        <dbReference type="Google" id="ProtNLM"/>
    </source>
</evidence>
<dbReference type="Proteomes" id="UP000575083">
    <property type="component" value="Unassembled WGS sequence"/>
</dbReference>
<protein>
    <recommendedName>
        <fullName evidence="4">DUF3667 domain-containing protein</fullName>
    </recommendedName>
</protein>
<evidence type="ECO:0000256" key="1">
    <source>
        <dbReference type="SAM" id="Phobius"/>
    </source>
</evidence>
<feature type="transmembrane region" description="Helical" evidence="1">
    <location>
        <begin position="168"/>
        <end position="188"/>
    </location>
</feature>
<dbReference type="EMBL" id="JACHLK010000011">
    <property type="protein sequence ID" value="MBB6562056.1"/>
    <property type="molecule type" value="Genomic_DNA"/>
</dbReference>
<evidence type="ECO:0000313" key="3">
    <source>
        <dbReference type="Proteomes" id="UP000575083"/>
    </source>
</evidence>
<dbReference type="RefSeq" id="WP_184861712.1">
    <property type="nucleotide sequence ID" value="NZ_JACHLK010000011.1"/>
</dbReference>
<name>A0A7X0PII8_9BURK</name>
<keyword evidence="1" id="KW-1133">Transmembrane helix</keyword>
<evidence type="ECO:0000313" key="2">
    <source>
        <dbReference type="EMBL" id="MBB6562056.1"/>
    </source>
</evidence>
<comment type="caution">
    <text evidence="2">The sequence shown here is derived from an EMBL/GenBank/DDBJ whole genome shotgun (WGS) entry which is preliminary data.</text>
</comment>